<protein>
    <submittedName>
        <fullName evidence="2">Uncharacterized protein</fullName>
    </submittedName>
</protein>
<feature type="compositionally biased region" description="Basic and acidic residues" evidence="1">
    <location>
        <begin position="249"/>
        <end position="261"/>
    </location>
</feature>
<dbReference type="EMBL" id="LT629700">
    <property type="protein sequence ID" value="SDL65859.1"/>
    <property type="molecule type" value="Genomic_DNA"/>
</dbReference>
<keyword evidence="3" id="KW-1185">Reference proteome</keyword>
<accession>A0A1G9LV81</accession>
<name>A0A1G9LV81_9CORY</name>
<evidence type="ECO:0000313" key="3">
    <source>
        <dbReference type="Proteomes" id="UP000199350"/>
    </source>
</evidence>
<evidence type="ECO:0000256" key="1">
    <source>
        <dbReference type="SAM" id="MobiDB-lite"/>
    </source>
</evidence>
<organism evidence="2 3">
    <name type="scientific">Corynebacterium mycetoides</name>
    <dbReference type="NCBI Taxonomy" id="38302"/>
    <lineage>
        <taxon>Bacteria</taxon>
        <taxon>Bacillati</taxon>
        <taxon>Actinomycetota</taxon>
        <taxon>Actinomycetes</taxon>
        <taxon>Mycobacteriales</taxon>
        <taxon>Corynebacteriaceae</taxon>
        <taxon>Corynebacterium</taxon>
    </lineage>
</organism>
<reference evidence="3" key="1">
    <citation type="submission" date="2016-10" db="EMBL/GenBank/DDBJ databases">
        <authorList>
            <person name="Varghese N."/>
            <person name="Submissions S."/>
        </authorList>
    </citation>
    <scope>NUCLEOTIDE SEQUENCE [LARGE SCALE GENOMIC DNA]</scope>
    <source>
        <strain evidence="3">DSM 20632</strain>
    </source>
</reference>
<dbReference type="RefSeq" id="WP_231908485.1">
    <property type="nucleotide sequence ID" value="NZ_LT629700.1"/>
</dbReference>
<feature type="region of interest" description="Disordered" evidence="1">
    <location>
        <begin position="513"/>
        <end position="535"/>
    </location>
</feature>
<dbReference type="AlphaFoldDB" id="A0A1G9LV81"/>
<feature type="region of interest" description="Disordered" evidence="1">
    <location>
        <begin position="566"/>
        <end position="604"/>
    </location>
</feature>
<evidence type="ECO:0000313" key="2">
    <source>
        <dbReference type="EMBL" id="SDL65859.1"/>
    </source>
</evidence>
<dbReference type="Proteomes" id="UP000199350">
    <property type="component" value="Chromosome I"/>
</dbReference>
<sequence>MANLYPQTQENFSQLNYAADLVDASGVVELVENWRIEDGLQTGRGGRPQYVTIRTAIVLWVHMALTKRPQLVARMSEVVAFGMKPYIRDYFSLVNANVDLSTRDGRMDYNNDWYHRIWRALERVRATMEPYPQVSRHGRHTVDEWLEFMDLFGLDSKKTSKKSYQPTEEELLAEKRMARCDEFSNRLLWATVEKFGDKLGSWNGDVAVDGTAFKVPANGNPNKQDMLAGHVPGHRKVASTPTLGNYSKGADDHNGDAKPSKGDNMWAGEATFATMEGNGVGKEGGLPSLILGMSFHRPAAKPWQRALRSLTNVFARPELPRGRFLGDRLYLPGQKAENLQVPLRKAGYDLIGDYKKIQLGLQTELASGAVVVDGQLYCPVMKARQRLVNATADFQNGRIGEDEYYALLDERKKLQLAPLGKPVEGDGKQRFQCHARSKSAKVTCPLVARSKEKHPNRAKEPLLESEVPTSGMCGAVCKQTSITVQNTPEDGAKYLNQGAPYGTKEWQEQYHRRNTIESRNDRVKSSRHQGHGDPTMRLMRGWAAQAISAVMSAVATNIGLLSAESRWRFPKKPTPPTTPPGGRKTRGRDETGTDAFPNAPPLAA</sequence>
<feature type="region of interest" description="Disordered" evidence="1">
    <location>
        <begin position="243"/>
        <end position="263"/>
    </location>
</feature>
<feature type="compositionally biased region" description="Basic and acidic residues" evidence="1">
    <location>
        <begin position="513"/>
        <end position="524"/>
    </location>
</feature>
<gene>
    <name evidence="2" type="ORF">SAMN04488535_0322</name>
</gene>
<proteinExistence type="predicted"/>